<sequence length="45" mass="5084">SICTLNEAFHLHSRLIGRELILLNLAFLHSLKPRAAKQQSDILMA</sequence>
<reference evidence="1 2" key="1">
    <citation type="submission" date="2019-03" db="EMBL/GenBank/DDBJ databases">
        <title>Systems level insights into methane cycling in arid and semi-arid ecosystems.</title>
        <authorList>
            <person name="Kalyuzhnaya M."/>
        </authorList>
    </citation>
    <scope>NUCLEOTIDE SEQUENCE [LARGE SCALE GENOMIC DNA]</scope>
    <source>
        <strain evidence="1 2">S-1</strain>
    </source>
</reference>
<evidence type="ECO:0000313" key="1">
    <source>
        <dbReference type="EMBL" id="TCV70807.1"/>
    </source>
</evidence>
<proteinExistence type="predicted"/>
<comment type="caution">
    <text evidence="1">The sequence shown here is derived from an EMBL/GenBank/DDBJ whole genome shotgun (WGS) entry which is preliminary data.</text>
</comment>
<feature type="non-terminal residue" evidence="1">
    <location>
        <position position="1"/>
    </location>
</feature>
<keyword evidence="2" id="KW-1185">Reference proteome</keyword>
<name>A0ABY2CF18_METMH</name>
<dbReference type="Proteomes" id="UP000295649">
    <property type="component" value="Unassembled WGS sequence"/>
</dbReference>
<gene>
    <name evidence="1" type="ORF">EDE11_1661</name>
</gene>
<evidence type="ECO:0008006" key="3">
    <source>
        <dbReference type="Google" id="ProtNLM"/>
    </source>
</evidence>
<evidence type="ECO:0000313" key="2">
    <source>
        <dbReference type="Proteomes" id="UP000295649"/>
    </source>
</evidence>
<protein>
    <recommendedName>
        <fullName evidence="3">IS4 family transposase</fullName>
    </recommendedName>
</protein>
<accession>A0ABY2CF18</accession>
<dbReference type="EMBL" id="SMCN01000066">
    <property type="protein sequence ID" value="TCV70807.1"/>
    <property type="molecule type" value="Genomic_DNA"/>
</dbReference>
<organism evidence="1 2">
    <name type="scientific">Methylomonas methanica</name>
    <dbReference type="NCBI Taxonomy" id="421"/>
    <lineage>
        <taxon>Bacteria</taxon>
        <taxon>Pseudomonadati</taxon>
        <taxon>Pseudomonadota</taxon>
        <taxon>Gammaproteobacteria</taxon>
        <taxon>Methylococcales</taxon>
        <taxon>Methylococcaceae</taxon>
        <taxon>Methylomonas</taxon>
    </lineage>
</organism>